<dbReference type="GO" id="GO:0003712">
    <property type="term" value="F:transcription coregulator activity"/>
    <property type="evidence" value="ECO:0007669"/>
    <property type="project" value="InterPro"/>
</dbReference>
<protein>
    <recommendedName>
        <fullName evidence="3 9">Mediator of RNA polymerase II transcription subunit 15</fullName>
    </recommendedName>
    <alternativeName>
        <fullName evidence="8 9">Mediator complex subunit 15</fullName>
    </alternativeName>
</protein>
<evidence type="ECO:0000313" key="13">
    <source>
        <dbReference type="EMBL" id="CAB3401400.1"/>
    </source>
</evidence>
<comment type="subcellular location">
    <subcellularLocation>
        <location evidence="1 9">Nucleus</location>
    </subcellularLocation>
</comment>
<dbReference type="GO" id="GO:0005634">
    <property type="term" value="C:nucleus"/>
    <property type="evidence" value="ECO:0007669"/>
    <property type="project" value="UniProtKB-SubCell"/>
</dbReference>
<feature type="compositionally biased region" description="Low complexity" evidence="10">
    <location>
        <begin position="255"/>
        <end position="273"/>
    </location>
</feature>
<evidence type="ECO:0000256" key="7">
    <source>
        <dbReference type="ARBA" id="ARBA00023242"/>
    </source>
</evidence>
<comment type="caution">
    <text evidence="13">The sequence shown here is derived from an EMBL/GenBank/DDBJ whole genome shotgun (WGS) entry which is preliminary data.</text>
</comment>
<evidence type="ECO:0000259" key="11">
    <source>
        <dbReference type="Pfam" id="PF09606"/>
    </source>
</evidence>
<dbReference type="Proteomes" id="UP000494206">
    <property type="component" value="Unassembled WGS sequence"/>
</dbReference>
<accession>A0A8S1EPK2</accession>
<feature type="domain" description="ARC105/Med15 mediator subunit C-terminal" evidence="12">
    <location>
        <begin position="606"/>
        <end position="707"/>
    </location>
</feature>
<keyword evidence="6 9" id="KW-0804">Transcription</keyword>
<keyword evidence="4 9" id="KW-0805">Transcription regulation</keyword>
<evidence type="ECO:0000313" key="14">
    <source>
        <dbReference type="Proteomes" id="UP000494206"/>
    </source>
</evidence>
<feature type="region of interest" description="Disordered" evidence="10">
    <location>
        <begin position="505"/>
        <end position="555"/>
    </location>
</feature>
<evidence type="ECO:0000256" key="9">
    <source>
        <dbReference type="RuleBase" id="RU364148"/>
    </source>
</evidence>
<feature type="region of interest" description="Disordered" evidence="10">
    <location>
        <begin position="108"/>
        <end position="127"/>
    </location>
</feature>
<evidence type="ECO:0000256" key="10">
    <source>
        <dbReference type="SAM" id="MobiDB-lite"/>
    </source>
</evidence>
<dbReference type="EMBL" id="CADEPM010000003">
    <property type="protein sequence ID" value="CAB3401400.1"/>
    <property type="molecule type" value="Genomic_DNA"/>
</dbReference>
<reference evidence="13 14" key="1">
    <citation type="submission" date="2020-04" db="EMBL/GenBank/DDBJ databases">
        <authorList>
            <person name="Laetsch R D."/>
            <person name="Stevens L."/>
            <person name="Kumar S."/>
            <person name="Blaxter L. M."/>
        </authorList>
    </citation>
    <scope>NUCLEOTIDE SEQUENCE [LARGE SCALE GENOMIC DNA]</scope>
</reference>
<comment type="similarity">
    <text evidence="2 9">Belongs to the Mediator complex subunit 15 family.</text>
</comment>
<evidence type="ECO:0000256" key="6">
    <source>
        <dbReference type="ARBA" id="ARBA00023163"/>
    </source>
</evidence>
<evidence type="ECO:0000256" key="4">
    <source>
        <dbReference type="ARBA" id="ARBA00023015"/>
    </source>
</evidence>
<dbReference type="Pfam" id="PF21539">
    <property type="entry name" value="Med15_C"/>
    <property type="match status" value="1"/>
</dbReference>
<gene>
    <name evidence="9" type="primary">MED15</name>
    <name evidence="13" type="ORF">CBOVIS_LOCUS4153</name>
</gene>
<dbReference type="OrthoDB" id="10055322at2759"/>
<evidence type="ECO:0000256" key="8">
    <source>
        <dbReference type="ARBA" id="ARBA00032016"/>
    </source>
</evidence>
<keyword evidence="5 9" id="KW-0010">Activator</keyword>
<dbReference type="InterPro" id="IPR019087">
    <property type="entry name" value="Med15_N"/>
</dbReference>
<feature type="compositionally biased region" description="Low complexity" evidence="10">
    <location>
        <begin position="118"/>
        <end position="127"/>
    </location>
</feature>
<dbReference type="InterPro" id="IPR048386">
    <property type="entry name" value="Med15_C"/>
</dbReference>
<sequence length="734" mass="80801">MADEDWPSVKFREHVINRLEPELARNRQNAPNLPVPGDARQVEEYVFAKCMSKDEYMRTIAKVINAINCNSKSAAVPPALQSNNFHSPPCTTGSKVNNTPVCSTPSYRAAVPPDPQPTASQTRNSSTTSAAAAAAVAAAASTTTNSLQPIHNTTVGFNAAGAGGASSFNGGPAMGQPPPQMAGPGAYGQYGMMNSNGGYDQMMKQPKMESRPWELGNMYGPPGQQPPPPQQQQQQSWSQHGMPPPPQQSQQHFNGSTASSVGSSSSSSVLESLINQPYTMGSSSSSSSSSSQQQHQSSQQQVPQSSQQHQQQQQQQSREPTMMTPEEQVVYNNKLRMLKHNCESLRMRARQCHTEGNHEAAHKLEVMLGVLEGKRVVSLEYLNHLESWIHKKADFLAAAINHQPMRPPMNDGMGGDPHAAPNIGVPNGHMQMGGPPMNPYGGPPNPYVQQWQPNGMHQQQMWHPHQQSQRMMPQEMMMPGGPPMGPVGVGGPMHGMYREHDQLTSPVGSHRHQPYQTPTMRNNMRTMSSSSSGSMRDRNSMNGMPTTPSSSTMMTPTRPGMMGPMPGFEDLSYDEFLSPSLDQMHPSVTPQKQPPMMNNQMRPVLNDTARRELMALENRFEINPNIEKHDANHNMVVCKIRGQPFPPLRLVVPNSYPVGQVSVDRAAIDLDAYLYDDLQNVVHERLAQPGLTSLTDYLNAWEEQVNQYCQNQNHGNNFDATFGNDFLNYDGLNL</sequence>
<evidence type="ECO:0000256" key="1">
    <source>
        <dbReference type="ARBA" id="ARBA00004123"/>
    </source>
</evidence>
<feature type="compositionally biased region" description="Low complexity" evidence="10">
    <location>
        <begin position="520"/>
        <end position="555"/>
    </location>
</feature>
<dbReference type="FunFam" id="1.10.246.20:FF:000006">
    <property type="entry name" value="Mediator of RNA polymerase II transcription subunit 15"/>
    <property type="match status" value="1"/>
</dbReference>
<dbReference type="Gene3D" id="1.10.246.20">
    <property type="entry name" value="Coactivator CBP, KIX domain"/>
    <property type="match status" value="1"/>
</dbReference>
<evidence type="ECO:0000256" key="2">
    <source>
        <dbReference type="ARBA" id="ARBA00009807"/>
    </source>
</evidence>
<name>A0A8S1EPK2_9PELO</name>
<comment type="function">
    <text evidence="9">Component of the Mediator complex, a coactivator involved in the regulated transcription of nearly all RNA polymerase II-dependent genes. Mediator functions as a bridge to convey information from gene-specific regulatory proteins to the basal RNA polymerase II transcription machinery. Mediator is recruited to promoters by direct interactions with regulatory proteins and serves as a scaffold for the assembly of a functional preinitiation complex with RNA polymerase II and the general transcription factors.</text>
</comment>
<evidence type="ECO:0000259" key="12">
    <source>
        <dbReference type="Pfam" id="PF21539"/>
    </source>
</evidence>
<dbReference type="Pfam" id="PF09606">
    <property type="entry name" value="Med15_N"/>
    <property type="match status" value="1"/>
</dbReference>
<comment type="subunit">
    <text evidence="9">Component of the Mediator complex.</text>
</comment>
<keyword evidence="7 9" id="KW-0539">Nucleus</keyword>
<feature type="domain" description="Mediator of RNA polymerase II transcription subunit 15 N-terminal" evidence="11">
    <location>
        <begin position="3"/>
        <end position="75"/>
    </location>
</feature>
<organism evidence="13 14">
    <name type="scientific">Caenorhabditis bovis</name>
    <dbReference type="NCBI Taxonomy" id="2654633"/>
    <lineage>
        <taxon>Eukaryota</taxon>
        <taxon>Metazoa</taxon>
        <taxon>Ecdysozoa</taxon>
        <taxon>Nematoda</taxon>
        <taxon>Chromadorea</taxon>
        <taxon>Rhabditida</taxon>
        <taxon>Rhabditina</taxon>
        <taxon>Rhabditomorpha</taxon>
        <taxon>Rhabditoidea</taxon>
        <taxon>Rhabditidae</taxon>
        <taxon>Peloderinae</taxon>
        <taxon>Caenorhabditis</taxon>
    </lineage>
</organism>
<keyword evidence="14" id="KW-1185">Reference proteome</keyword>
<evidence type="ECO:0000256" key="5">
    <source>
        <dbReference type="ARBA" id="ARBA00023159"/>
    </source>
</evidence>
<feature type="compositionally biased region" description="Low complexity" evidence="10">
    <location>
        <begin position="282"/>
        <end position="317"/>
    </location>
</feature>
<evidence type="ECO:0000256" key="3">
    <source>
        <dbReference type="ARBA" id="ARBA00019613"/>
    </source>
</evidence>
<dbReference type="InterPro" id="IPR036529">
    <property type="entry name" value="KIX_dom_sf"/>
</dbReference>
<dbReference type="GO" id="GO:0006355">
    <property type="term" value="P:regulation of DNA-templated transcription"/>
    <property type="evidence" value="ECO:0007669"/>
    <property type="project" value="InterPro"/>
</dbReference>
<dbReference type="AlphaFoldDB" id="A0A8S1EPK2"/>
<feature type="region of interest" description="Disordered" evidence="10">
    <location>
        <begin position="168"/>
        <end position="325"/>
    </location>
</feature>
<proteinExistence type="inferred from homology"/>